<accession>A0A182Y9M0</accession>
<dbReference type="AlphaFoldDB" id="A0A182Y9M0"/>
<dbReference type="InterPro" id="IPR044880">
    <property type="entry name" value="NCX_ion-bd_dom_sf"/>
</dbReference>
<evidence type="ECO:0000256" key="3">
    <source>
        <dbReference type="ARBA" id="ARBA00022448"/>
    </source>
</evidence>
<feature type="domain" description="Sodium/calcium exchanger membrane region" evidence="19">
    <location>
        <begin position="133"/>
        <end position="274"/>
    </location>
</feature>
<evidence type="ECO:0000256" key="12">
    <source>
        <dbReference type="ARBA" id="ARBA00022989"/>
    </source>
</evidence>
<dbReference type="GO" id="GO:0006874">
    <property type="term" value="P:intracellular calcium ion homeostasis"/>
    <property type="evidence" value="ECO:0007669"/>
    <property type="project" value="TreeGrafter"/>
</dbReference>
<feature type="transmembrane region" description="Helical" evidence="18">
    <location>
        <begin position="481"/>
        <end position="499"/>
    </location>
</feature>
<dbReference type="GO" id="GO:0015293">
    <property type="term" value="F:symporter activity"/>
    <property type="evidence" value="ECO:0007669"/>
    <property type="project" value="UniProtKB-KW"/>
</dbReference>
<keyword evidence="16" id="KW-0739">Sodium transport</keyword>
<proteinExistence type="inferred from homology"/>
<feature type="transmembrane region" description="Helical" evidence="18">
    <location>
        <begin position="737"/>
        <end position="760"/>
    </location>
</feature>
<dbReference type="STRING" id="30069.A0A182Y9M0"/>
<dbReference type="VEuPathDB" id="VectorBase:ASTEI20_035903"/>
<dbReference type="VEuPathDB" id="VectorBase:ASTE007398"/>
<keyword evidence="9" id="KW-0106">Calcium</keyword>
<keyword evidence="21" id="KW-1185">Reference proteome</keyword>
<dbReference type="OMA" id="CPELFTN"/>
<organism evidence="20 21">
    <name type="scientific">Anopheles stephensi</name>
    <name type="common">Indo-Pakistan malaria mosquito</name>
    <dbReference type="NCBI Taxonomy" id="30069"/>
    <lineage>
        <taxon>Eukaryota</taxon>
        <taxon>Metazoa</taxon>
        <taxon>Ecdysozoa</taxon>
        <taxon>Arthropoda</taxon>
        <taxon>Hexapoda</taxon>
        <taxon>Insecta</taxon>
        <taxon>Pterygota</taxon>
        <taxon>Neoptera</taxon>
        <taxon>Endopterygota</taxon>
        <taxon>Diptera</taxon>
        <taxon>Nematocera</taxon>
        <taxon>Culicoidea</taxon>
        <taxon>Culicidae</taxon>
        <taxon>Anophelinae</taxon>
        <taxon>Anopheles</taxon>
    </lineage>
</organism>
<evidence type="ECO:0000256" key="9">
    <source>
        <dbReference type="ARBA" id="ARBA00022837"/>
    </source>
</evidence>
<dbReference type="Gene3D" id="1.20.1420.30">
    <property type="entry name" value="NCX, central ion-binding region"/>
    <property type="match status" value="4"/>
</dbReference>
<dbReference type="InterPro" id="IPR004481">
    <property type="entry name" value="K/Na/Ca-exchanger"/>
</dbReference>
<reference evidence="20" key="2">
    <citation type="submission" date="2020-05" db="UniProtKB">
        <authorList>
            <consortium name="EnsemblMetazoa"/>
        </authorList>
    </citation>
    <scope>IDENTIFICATION</scope>
    <source>
        <strain evidence="20">Indian</strain>
    </source>
</reference>
<feature type="domain" description="Sodium/calcium exchanger membrane region" evidence="19">
    <location>
        <begin position="412"/>
        <end position="565"/>
    </location>
</feature>
<dbReference type="VEuPathDB" id="VectorBase:ASTE007397"/>
<feature type="transmembrane region" description="Helical" evidence="18">
    <location>
        <begin position="6"/>
        <end position="27"/>
    </location>
</feature>
<feature type="transmembrane region" description="Helical" evidence="18">
    <location>
        <begin position="665"/>
        <end position="687"/>
    </location>
</feature>
<keyword evidence="5" id="KW-0633">Potassium transport</keyword>
<evidence type="ECO:0000256" key="17">
    <source>
        <dbReference type="SAM" id="MobiDB-lite"/>
    </source>
</evidence>
<keyword evidence="10" id="KW-0769">Symport</keyword>
<evidence type="ECO:0000256" key="4">
    <source>
        <dbReference type="ARBA" id="ARBA00022449"/>
    </source>
</evidence>
<feature type="transmembrane region" description="Helical" evidence="18">
    <location>
        <begin position="447"/>
        <end position="469"/>
    </location>
</feature>
<evidence type="ECO:0000256" key="13">
    <source>
        <dbReference type="ARBA" id="ARBA00023053"/>
    </source>
</evidence>
<keyword evidence="6" id="KW-0109">Calcium transport</keyword>
<keyword evidence="4" id="KW-0050">Antiport</keyword>
<feature type="transmembrane region" description="Helical" evidence="18">
    <location>
        <begin position="549"/>
        <end position="566"/>
    </location>
</feature>
<keyword evidence="7 18" id="KW-0812">Transmembrane</keyword>
<keyword evidence="12 18" id="KW-1133">Transmembrane helix</keyword>
<dbReference type="VEuPathDB" id="VectorBase:ASTEI05156"/>
<feature type="domain" description="Sodium/calcium exchanger membrane region" evidence="19">
    <location>
        <begin position="674"/>
        <end position="815"/>
    </location>
</feature>
<dbReference type="Proteomes" id="UP000076408">
    <property type="component" value="Unassembled WGS sequence"/>
</dbReference>
<evidence type="ECO:0000256" key="18">
    <source>
        <dbReference type="SAM" id="Phobius"/>
    </source>
</evidence>
<feature type="transmembrane region" description="Helical" evidence="18">
    <location>
        <begin position="1025"/>
        <end position="1043"/>
    </location>
</feature>
<protein>
    <recommendedName>
        <fullName evidence="19">Sodium/calcium exchanger membrane region domain-containing protein</fullName>
    </recommendedName>
</protein>
<feature type="transmembrane region" description="Helical" evidence="18">
    <location>
        <begin position="1063"/>
        <end position="1085"/>
    </location>
</feature>
<feature type="transmembrane region" description="Helical" evidence="18">
    <location>
        <begin position="519"/>
        <end position="542"/>
    </location>
</feature>
<dbReference type="VEuPathDB" id="VectorBase:ASTEI20_041832"/>
<evidence type="ECO:0000256" key="7">
    <source>
        <dbReference type="ARBA" id="ARBA00022692"/>
    </source>
</evidence>
<evidence type="ECO:0000256" key="15">
    <source>
        <dbReference type="ARBA" id="ARBA00023136"/>
    </source>
</evidence>
<feature type="transmembrane region" description="Helical" evidence="18">
    <location>
        <begin position="198"/>
        <end position="219"/>
    </location>
</feature>
<feature type="transmembrane region" description="Helical" evidence="18">
    <location>
        <begin position="1092"/>
        <end position="1111"/>
    </location>
</feature>
<dbReference type="InterPro" id="IPR004837">
    <property type="entry name" value="NaCa_Exmemb"/>
</dbReference>
<keyword evidence="8" id="KW-0732">Signal</keyword>
<dbReference type="EnsemblMetazoa" id="ASTEI05156-RA">
    <property type="protein sequence ID" value="ASTEI05156-PA"/>
    <property type="gene ID" value="ASTEI05156"/>
</dbReference>
<evidence type="ECO:0000259" key="19">
    <source>
        <dbReference type="Pfam" id="PF01699"/>
    </source>
</evidence>
<dbReference type="PANTHER" id="PTHR10846">
    <property type="entry name" value="SODIUM/POTASSIUM/CALCIUM EXCHANGER"/>
    <property type="match status" value="1"/>
</dbReference>
<reference evidence="21" key="1">
    <citation type="journal article" date="2014" name="Genome Biol.">
        <title>Genome analysis of a major urban malaria vector mosquito, Anopheles stephensi.</title>
        <authorList>
            <person name="Jiang X."/>
            <person name="Peery A."/>
            <person name="Hall A.B."/>
            <person name="Sharma A."/>
            <person name="Chen X.G."/>
            <person name="Waterhouse R.M."/>
            <person name="Komissarov A."/>
            <person name="Riehle M.M."/>
            <person name="Shouche Y."/>
            <person name="Sharakhova M.V."/>
            <person name="Lawson D."/>
            <person name="Pakpour N."/>
            <person name="Arensburger P."/>
            <person name="Davidson V.L."/>
            <person name="Eiglmeier K."/>
            <person name="Emrich S."/>
            <person name="George P."/>
            <person name="Kennedy R.C."/>
            <person name="Mane S.P."/>
            <person name="Maslen G."/>
            <person name="Oringanje C."/>
            <person name="Qi Y."/>
            <person name="Settlage R."/>
            <person name="Tojo M."/>
            <person name="Tubio J.M."/>
            <person name="Unger M.F."/>
            <person name="Wang B."/>
            <person name="Vernick K.D."/>
            <person name="Ribeiro J.M."/>
            <person name="James A.A."/>
            <person name="Michel K."/>
            <person name="Riehle M.A."/>
            <person name="Luckhart S."/>
            <person name="Sharakhov I.V."/>
            <person name="Tu Z."/>
        </authorList>
    </citation>
    <scope>NUCLEOTIDE SEQUENCE [LARGE SCALE GENOMIC DNA]</scope>
    <source>
        <strain evidence="21">Indian</strain>
    </source>
</reference>
<comment type="subcellular location">
    <subcellularLocation>
        <location evidence="1">Membrane</location>
        <topology evidence="1">Multi-pass membrane protein</topology>
    </subcellularLocation>
</comment>
<keyword evidence="11" id="KW-0630">Potassium</keyword>
<dbReference type="GO" id="GO:0005886">
    <property type="term" value="C:plasma membrane"/>
    <property type="evidence" value="ECO:0007669"/>
    <property type="project" value="TreeGrafter"/>
</dbReference>
<feature type="compositionally biased region" description="Low complexity" evidence="17">
    <location>
        <begin position="882"/>
        <end position="894"/>
    </location>
</feature>
<evidence type="ECO:0000256" key="16">
    <source>
        <dbReference type="ARBA" id="ARBA00023201"/>
    </source>
</evidence>
<evidence type="ECO:0000313" key="20">
    <source>
        <dbReference type="EnsemblMetazoa" id="ASTEI05156-PA"/>
    </source>
</evidence>
<evidence type="ECO:0000256" key="2">
    <source>
        <dbReference type="ARBA" id="ARBA00005364"/>
    </source>
</evidence>
<keyword evidence="14" id="KW-0406">Ion transport</keyword>
<dbReference type="FunFam" id="1.20.1420.30:FF:000009">
    <property type="entry name" value="sodium/potassium/calcium exchanger 5 isoform X2"/>
    <property type="match status" value="2"/>
</dbReference>
<evidence type="ECO:0000256" key="6">
    <source>
        <dbReference type="ARBA" id="ARBA00022568"/>
    </source>
</evidence>
<evidence type="ECO:0000313" key="21">
    <source>
        <dbReference type="Proteomes" id="UP000076408"/>
    </source>
</evidence>
<feature type="domain" description="Sodium/calcium exchanger membrane region" evidence="19">
    <location>
        <begin position="957"/>
        <end position="1109"/>
    </location>
</feature>
<keyword evidence="15 18" id="KW-0472">Membrane</keyword>
<feature type="transmembrane region" description="Helical" evidence="18">
    <location>
        <begin position="797"/>
        <end position="815"/>
    </location>
</feature>
<evidence type="ECO:0000256" key="1">
    <source>
        <dbReference type="ARBA" id="ARBA00004141"/>
    </source>
</evidence>
<sequence length="1123" mass="125336">MTPILSRLRTVSTIVLLIPMAMSMVVIDSNTYDVTHLDISTDPSVDTTTELQYFSLPDNTSVAVPIHLTLDERIQLETLTWHWYPWRRINYDVLPDGKKVEMFCEGGSSMDDLPDDIFTQEQRMQGAIVLHFVGAIYFFTMVAYICSEYFLPSVECICEDLNLTQDVAAATFMAVASTMPEFFTNTISTFIADSDMGLGTVMGSLLFNTLGVAGLAGLATKAPVQLDWWPLTRDSIVFSAHVALLVGFAWDGRIYWYEAMVFFILFFVYFVLMFQNKRLMKIAKKYIEVKWNLCARVIRNIEEDERIAAEAQAQQEIGTIPNLARKTLEKPAFRASTASILSEQMAETKMKMGELQIPARHVVEDPGEYDDMTLWKISSETWYRAIWWWYSWPLRFITHFTIPLPATMRRWYPLTFIMCIVYLAGCAFMIFWLLSIIGYTFDIPESVMGLTFLAFGGCMPEAVSAVLVIRSGSGAMGVSNAMGANSLAILFSLGLPWFIRTLADGGSSNNSYIVIASYGLQYSIIALLGAIAWLYVVIYIAVYKLRKRVGMVLFVGYGIIVAFMILNELDIIIPSGEEYALFKLYQNCFPVPRLHSSPGNDSGTALFRETVVAARSSIEFQPFNTSDSSVPGNESQNGSSSPTICIVTSSLDDLPPDLFSEEQRLQGAIVLHFVAAIYFFMLLAYVCSEYFLPSVECLCEDLKLSQDVAAATFMATATSMPEFFTNTISTLAVDSDIGLGTIMGSMLFNTLGVAALVGLLTKMHVQLDWWPLTRDSIIVSISTTLLVVCVWDGRVEWYEAMLFSITYLLYFVVMFKNESLKRIAVHYIQNRWNLCGRLDPEPEDGTVDHKVRRKYSIAVLGHAINGMIVGINDETTKKDPASTETTTTSTAVEPSDTHPRSGSTSESLKSVKWNELTHLPEASCAGWRTILWFFTWPYRLVVFLTVPDPLRFRKLYPLTFLCCIGWIGLSAYIVFWMISVIGNTFGIPDTVMGMTFLAFGGCMPEAASAVTLIRRGNGAMGVSNSLGANTLAILFSLGLPWFIRTMIDGGPSTGAYIAIQSYGIQYSVLALFGAILTLYVVLYVAKYTLRKLVGLALGIGYLVLVTFMILVELDLFFPANNRC</sequence>
<dbReference type="GO" id="GO:0005262">
    <property type="term" value="F:calcium channel activity"/>
    <property type="evidence" value="ECO:0007669"/>
    <property type="project" value="TreeGrafter"/>
</dbReference>
<dbReference type="PANTHER" id="PTHR10846:SF2">
    <property type="entry name" value="RE48874P"/>
    <property type="match status" value="1"/>
</dbReference>
<dbReference type="GO" id="GO:0008273">
    <property type="term" value="F:calcium, potassium:sodium antiporter activity"/>
    <property type="evidence" value="ECO:0007669"/>
    <property type="project" value="TreeGrafter"/>
</dbReference>
<keyword evidence="3" id="KW-0813">Transport</keyword>
<feature type="transmembrane region" description="Helical" evidence="18">
    <location>
        <begin position="990"/>
        <end position="1013"/>
    </location>
</feature>
<evidence type="ECO:0000256" key="11">
    <source>
        <dbReference type="ARBA" id="ARBA00022958"/>
    </source>
</evidence>
<feature type="transmembrane region" description="Helical" evidence="18">
    <location>
        <begin position="955"/>
        <end position="978"/>
    </location>
</feature>
<name>A0A182Y9M0_ANOST</name>
<feature type="region of interest" description="Disordered" evidence="17">
    <location>
        <begin position="875"/>
        <end position="906"/>
    </location>
</feature>
<comment type="similarity">
    <text evidence="2">Belongs to the Ca(2+):cation antiporter (CaCA) (TC 2.A.19) family. SLC24A subfamily.</text>
</comment>
<evidence type="ECO:0000256" key="5">
    <source>
        <dbReference type="ARBA" id="ARBA00022538"/>
    </source>
</evidence>
<dbReference type="Pfam" id="PF01699">
    <property type="entry name" value="Na_Ca_ex"/>
    <property type="match status" value="4"/>
</dbReference>
<feature type="transmembrane region" description="Helical" evidence="18">
    <location>
        <begin position="256"/>
        <end position="274"/>
    </location>
</feature>
<evidence type="ECO:0000256" key="10">
    <source>
        <dbReference type="ARBA" id="ARBA00022847"/>
    </source>
</evidence>
<evidence type="ECO:0000256" key="8">
    <source>
        <dbReference type="ARBA" id="ARBA00022729"/>
    </source>
</evidence>
<feature type="transmembrane region" description="Helical" evidence="18">
    <location>
        <begin position="127"/>
        <end position="145"/>
    </location>
</feature>
<dbReference type="NCBIfam" id="TIGR00367">
    <property type="entry name" value="calcium/sodium antiporter"/>
    <property type="match status" value="1"/>
</dbReference>
<evidence type="ECO:0000256" key="14">
    <source>
        <dbReference type="ARBA" id="ARBA00023065"/>
    </source>
</evidence>
<feature type="transmembrane region" description="Helical" evidence="18">
    <location>
        <begin position="414"/>
        <end position="441"/>
    </location>
</feature>
<keyword evidence="13" id="KW-0915">Sodium</keyword>